<dbReference type="EMBL" id="LCKF01000014">
    <property type="protein sequence ID" value="KKT91307.1"/>
    <property type="molecule type" value="Genomic_DNA"/>
</dbReference>
<evidence type="ECO:0000313" key="1">
    <source>
        <dbReference type="EMBL" id="KKT91307.1"/>
    </source>
</evidence>
<organism evidence="1 2">
    <name type="scientific">Candidatus Jorgensenbacteria bacterium GW2011_GWA2_45_13</name>
    <dbReference type="NCBI Taxonomy" id="1618662"/>
    <lineage>
        <taxon>Bacteria</taxon>
        <taxon>Candidatus Joergenseniibacteriota</taxon>
    </lineage>
</organism>
<gene>
    <name evidence="1" type="ORF">UW92_C0014G0007</name>
</gene>
<sequence length="266" mass="29313">MAPINKVVQFKVAESYDKGGMLQPEALIKYGNSKRILKLSEAYPHFGNQKLYTANEKELQEARPVSTAMIGGMVRMKLADAIDKGLIQKDGNKFFLVDTSDGITWRFQIVNKFLTAKNIKKSGQLYVVEEGVTTIKDGEKEYTSPLAEQNDQRGFGIPTDGWTTTAKHPSLFGKGIENLEVYLSFPDKQVKVGSVLAGYGDISLNHRRVGLSGRSSYLPGMLTYADVKELLKKLVPGAQDALVKLTGIVDKTLLQPLEELVSAAKQ</sequence>
<accession>A0A0G1NDW0</accession>
<proteinExistence type="predicted"/>
<dbReference type="Proteomes" id="UP000033966">
    <property type="component" value="Unassembled WGS sequence"/>
</dbReference>
<protein>
    <submittedName>
        <fullName evidence="1">Uncharacterized protein</fullName>
    </submittedName>
</protein>
<reference evidence="1 2" key="1">
    <citation type="journal article" date="2015" name="Nature">
        <title>rRNA introns, odd ribosomes, and small enigmatic genomes across a large radiation of phyla.</title>
        <authorList>
            <person name="Brown C.T."/>
            <person name="Hug L.A."/>
            <person name="Thomas B.C."/>
            <person name="Sharon I."/>
            <person name="Castelle C.J."/>
            <person name="Singh A."/>
            <person name="Wilkins M.J."/>
            <person name="Williams K.H."/>
            <person name="Banfield J.F."/>
        </authorList>
    </citation>
    <scope>NUCLEOTIDE SEQUENCE [LARGE SCALE GENOMIC DNA]</scope>
</reference>
<evidence type="ECO:0000313" key="2">
    <source>
        <dbReference type="Proteomes" id="UP000033966"/>
    </source>
</evidence>
<name>A0A0G1NDW0_9BACT</name>
<dbReference type="AlphaFoldDB" id="A0A0G1NDW0"/>
<comment type="caution">
    <text evidence="1">The sequence shown here is derived from an EMBL/GenBank/DDBJ whole genome shotgun (WGS) entry which is preliminary data.</text>
</comment>